<feature type="compositionally biased region" description="Pro residues" evidence="1">
    <location>
        <begin position="49"/>
        <end position="62"/>
    </location>
</feature>
<dbReference type="AlphaFoldDB" id="A0A7J7VBL8"/>
<evidence type="ECO:0000256" key="1">
    <source>
        <dbReference type="SAM" id="MobiDB-lite"/>
    </source>
</evidence>
<proteinExistence type="predicted"/>
<name>A0A7J7VBL8_PIPKU</name>
<evidence type="ECO:0000313" key="3">
    <source>
        <dbReference type="Proteomes" id="UP000558488"/>
    </source>
</evidence>
<sequence length="136" mass="14919">MENLMSEFQRPQRMWPDLHLPELHGGPRGLAQVCPSLQASRPPGGQLPSPFPSPQCSPDPTGPGSPCLALCARRCHPASPRGQEEDSQPARPAALWGHWCLQWGPPEARRPCSEWRLQSLDWAAVAGQTQEADAEE</sequence>
<evidence type="ECO:0000313" key="2">
    <source>
        <dbReference type="EMBL" id="KAF6322529.1"/>
    </source>
</evidence>
<protein>
    <submittedName>
        <fullName evidence="2">Uncharacterized protein</fullName>
    </submittedName>
</protein>
<comment type="caution">
    <text evidence="2">The sequence shown here is derived from an EMBL/GenBank/DDBJ whole genome shotgun (WGS) entry which is preliminary data.</text>
</comment>
<feature type="region of interest" description="Disordered" evidence="1">
    <location>
        <begin position="1"/>
        <end position="62"/>
    </location>
</feature>
<dbReference type="EMBL" id="JACAGB010000015">
    <property type="protein sequence ID" value="KAF6322529.1"/>
    <property type="molecule type" value="Genomic_DNA"/>
</dbReference>
<reference evidence="2 3" key="1">
    <citation type="journal article" date="2020" name="Nature">
        <title>Six reference-quality genomes reveal evolution of bat adaptations.</title>
        <authorList>
            <person name="Jebb D."/>
            <person name="Huang Z."/>
            <person name="Pippel M."/>
            <person name="Hughes G.M."/>
            <person name="Lavrichenko K."/>
            <person name="Devanna P."/>
            <person name="Winkler S."/>
            <person name="Jermiin L.S."/>
            <person name="Skirmuntt E.C."/>
            <person name="Katzourakis A."/>
            <person name="Burkitt-Gray L."/>
            <person name="Ray D.A."/>
            <person name="Sullivan K.A.M."/>
            <person name="Roscito J.G."/>
            <person name="Kirilenko B.M."/>
            <person name="Davalos L.M."/>
            <person name="Corthals A.P."/>
            <person name="Power M.L."/>
            <person name="Jones G."/>
            <person name="Ransome R.D."/>
            <person name="Dechmann D.K.N."/>
            <person name="Locatelli A.G."/>
            <person name="Puechmaille S.J."/>
            <person name="Fedrigo O."/>
            <person name="Jarvis E.D."/>
            <person name="Hiller M."/>
            <person name="Vernes S.C."/>
            <person name="Myers E.W."/>
            <person name="Teeling E.C."/>
        </authorList>
    </citation>
    <scope>NUCLEOTIDE SEQUENCE [LARGE SCALE GENOMIC DNA]</scope>
    <source>
        <strain evidence="2">MPipKuh1</strain>
        <tissue evidence="2">Flight muscle</tissue>
    </source>
</reference>
<accession>A0A7J7VBL8</accession>
<dbReference type="Proteomes" id="UP000558488">
    <property type="component" value="Unassembled WGS sequence"/>
</dbReference>
<keyword evidence="3" id="KW-1185">Reference proteome</keyword>
<gene>
    <name evidence="2" type="ORF">mPipKuh1_008527</name>
</gene>
<organism evidence="2 3">
    <name type="scientific">Pipistrellus kuhlii</name>
    <name type="common">Kuhl's pipistrelle</name>
    <dbReference type="NCBI Taxonomy" id="59472"/>
    <lineage>
        <taxon>Eukaryota</taxon>
        <taxon>Metazoa</taxon>
        <taxon>Chordata</taxon>
        <taxon>Craniata</taxon>
        <taxon>Vertebrata</taxon>
        <taxon>Euteleostomi</taxon>
        <taxon>Mammalia</taxon>
        <taxon>Eutheria</taxon>
        <taxon>Laurasiatheria</taxon>
        <taxon>Chiroptera</taxon>
        <taxon>Yangochiroptera</taxon>
        <taxon>Vespertilionidae</taxon>
        <taxon>Pipistrellus</taxon>
    </lineage>
</organism>